<proteinExistence type="predicted"/>
<evidence type="ECO:0000259" key="3">
    <source>
        <dbReference type="Pfam" id="PF08543"/>
    </source>
</evidence>
<evidence type="ECO:0000313" key="5">
    <source>
        <dbReference type="Proteomes" id="UP000199310"/>
    </source>
</evidence>
<evidence type="ECO:0000313" key="4">
    <source>
        <dbReference type="EMBL" id="SEW13635.1"/>
    </source>
</evidence>
<name>A0A1I0PIP7_9BACT</name>
<dbReference type="GO" id="GO:0009228">
    <property type="term" value="P:thiamine biosynthetic process"/>
    <property type="evidence" value="ECO:0007669"/>
    <property type="project" value="InterPro"/>
</dbReference>
<dbReference type="Gene3D" id="3.40.1190.20">
    <property type="match status" value="1"/>
</dbReference>
<reference evidence="5" key="1">
    <citation type="submission" date="2016-10" db="EMBL/GenBank/DDBJ databases">
        <authorList>
            <person name="Varghese N."/>
            <person name="Submissions S."/>
        </authorList>
    </citation>
    <scope>NUCLEOTIDE SEQUENCE [LARGE SCALE GENOMIC DNA]</scope>
    <source>
        <strain evidence="5">DSM 3695</strain>
    </source>
</reference>
<evidence type="ECO:0000256" key="1">
    <source>
        <dbReference type="ARBA" id="ARBA00004948"/>
    </source>
</evidence>
<comment type="pathway">
    <text evidence="1">Cofactor biosynthesis; thiamine diphosphate biosynthesis.</text>
</comment>
<dbReference type="GO" id="GO:0008902">
    <property type="term" value="F:hydroxymethylpyrimidine kinase activity"/>
    <property type="evidence" value="ECO:0007669"/>
    <property type="project" value="UniProtKB-EC"/>
</dbReference>
<protein>
    <recommendedName>
        <fullName evidence="2">hydroxymethylpyrimidine kinase</fullName>
        <ecNumber evidence="2">2.7.1.49</ecNumber>
    </recommendedName>
</protein>
<dbReference type="AlphaFoldDB" id="A0A1I0PIP7"/>
<dbReference type="GO" id="GO:0008972">
    <property type="term" value="F:phosphomethylpyrimidine kinase activity"/>
    <property type="evidence" value="ECO:0007669"/>
    <property type="project" value="InterPro"/>
</dbReference>
<dbReference type="InterPro" id="IPR029056">
    <property type="entry name" value="Ribokinase-like"/>
</dbReference>
<dbReference type="EC" id="2.7.1.49" evidence="2"/>
<dbReference type="InterPro" id="IPR004399">
    <property type="entry name" value="HMP/HMP-P_kinase_dom"/>
</dbReference>
<dbReference type="PANTHER" id="PTHR20858">
    <property type="entry name" value="PHOSPHOMETHYLPYRIMIDINE KINASE"/>
    <property type="match status" value="1"/>
</dbReference>
<feature type="domain" description="Pyridoxamine kinase/Phosphomethylpyrimidine kinase" evidence="3">
    <location>
        <begin position="15"/>
        <end position="248"/>
    </location>
</feature>
<evidence type="ECO:0000256" key="2">
    <source>
        <dbReference type="ARBA" id="ARBA00012135"/>
    </source>
</evidence>
<dbReference type="Pfam" id="PF08543">
    <property type="entry name" value="Phos_pyr_kin"/>
    <property type="match status" value="1"/>
</dbReference>
<dbReference type="SUPFAM" id="SSF53613">
    <property type="entry name" value="Ribokinase-like"/>
    <property type="match status" value="1"/>
</dbReference>
<dbReference type="OrthoDB" id="9810880at2"/>
<keyword evidence="4" id="KW-0808">Transferase</keyword>
<dbReference type="EMBL" id="FOJG01000001">
    <property type="protein sequence ID" value="SEW13635.1"/>
    <property type="molecule type" value="Genomic_DNA"/>
</dbReference>
<organism evidence="4 5">
    <name type="scientific">Chitinophaga arvensicola</name>
    <dbReference type="NCBI Taxonomy" id="29529"/>
    <lineage>
        <taxon>Bacteria</taxon>
        <taxon>Pseudomonadati</taxon>
        <taxon>Bacteroidota</taxon>
        <taxon>Chitinophagia</taxon>
        <taxon>Chitinophagales</taxon>
        <taxon>Chitinophagaceae</taxon>
        <taxon>Chitinophaga</taxon>
    </lineage>
</organism>
<dbReference type="RefSeq" id="WP_089890820.1">
    <property type="nucleotide sequence ID" value="NZ_FOJG01000001.1"/>
</dbReference>
<dbReference type="InterPro" id="IPR013749">
    <property type="entry name" value="PM/HMP-P_kinase-1"/>
</dbReference>
<dbReference type="PANTHER" id="PTHR20858:SF17">
    <property type="entry name" value="HYDROXYMETHYLPYRIMIDINE_PHOSPHOMETHYLPYRIMIDINE KINASE THI20-RELATED"/>
    <property type="match status" value="1"/>
</dbReference>
<accession>A0A1I0PIP7</accession>
<dbReference type="STRING" id="29529.SAMN04488122_0778"/>
<dbReference type="Proteomes" id="UP000199310">
    <property type="component" value="Unassembled WGS sequence"/>
</dbReference>
<keyword evidence="4" id="KW-0418">Kinase</keyword>
<gene>
    <name evidence="4" type="ORF">SAMN04488122_0778</name>
</gene>
<keyword evidence="5" id="KW-1185">Reference proteome</keyword>
<sequence>MEQQRPFAMSIAGLDPSGGAGLLADIKTFEQHRVNGFGVCTALTVQTPSQFVSVEWLPLTCILAQSKPLLTGNPVSYCKIGIMPDIQSLLALVRQVKQFSPGIRIILDPVLKASSGFSFHNSIHQLAWKELLAEIYLLTPNYDEALLLTGLTDGEAAARQLSSGCAVLLKGGHHKNKPGYDILYINDVVHTYPPLLTKVFPKHGSGCVLSAAITAGLANGLSLEEACDNGKAYTEKLLASHSSLTGYHHP</sequence>
<dbReference type="CDD" id="cd01169">
    <property type="entry name" value="HMPP_kinase"/>
    <property type="match status" value="1"/>
</dbReference>
<dbReference type="GO" id="GO:0005829">
    <property type="term" value="C:cytosol"/>
    <property type="evidence" value="ECO:0007669"/>
    <property type="project" value="TreeGrafter"/>
</dbReference>